<dbReference type="Pfam" id="PF03302">
    <property type="entry name" value="VSP"/>
    <property type="match status" value="2"/>
</dbReference>
<reference evidence="3 4" key="1">
    <citation type="journal article" date="2007" name="Science">
        <title>Genomic minimalism in the early diverging intestinal parasite Giardia lamblia.</title>
        <authorList>
            <person name="Morrison H.G."/>
            <person name="McArthur A.G."/>
            <person name="Gillin F.D."/>
            <person name="Aley S.B."/>
            <person name="Adam R.D."/>
            <person name="Olsen G.J."/>
            <person name="Best A.A."/>
            <person name="Cande W.Z."/>
            <person name="Chen F."/>
            <person name="Cipriano M.J."/>
            <person name="Davids B.J."/>
            <person name="Dawson S.C."/>
            <person name="Elmendorf H.G."/>
            <person name="Hehl A.B."/>
            <person name="Holder M.E."/>
            <person name="Huse S.M."/>
            <person name="Kim U.U."/>
            <person name="Lasek-Nesselquist E."/>
            <person name="Manning G."/>
            <person name="Nigam A."/>
            <person name="Nixon J.E."/>
            <person name="Palm D."/>
            <person name="Passamaneck N.E."/>
            <person name="Prabhu A."/>
            <person name="Reich C.I."/>
            <person name="Reiner D.S."/>
            <person name="Samuelson J."/>
            <person name="Svard S.G."/>
            <person name="Sogin M.L."/>
        </authorList>
    </citation>
    <scope>NUCLEOTIDE SEQUENCE [LARGE SCALE GENOMIC DNA]</scope>
    <source>
        <strain evidence="3 4">WB C6</strain>
    </source>
</reference>
<keyword evidence="1" id="KW-1133">Transmembrane helix</keyword>
<dbReference type="InterPro" id="IPR009030">
    <property type="entry name" value="Growth_fac_rcpt_cys_sf"/>
</dbReference>
<name>A0A644EY08_GIAIC</name>
<dbReference type="PANTHER" id="PTHR23275:SF100">
    <property type="entry name" value="EGF-LIKE DOMAIN-CONTAINING PROTEIN"/>
    <property type="match status" value="1"/>
</dbReference>
<proteinExistence type="predicted"/>
<dbReference type="Gene3D" id="2.10.220.10">
    <property type="entry name" value="Hormone Receptor, Insulin-like Growth Factor Receptor 1, Chain A, domain 2"/>
    <property type="match status" value="1"/>
</dbReference>
<dbReference type="PROSITE" id="PS51257">
    <property type="entry name" value="PROKAR_LIPOPROTEIN"/>
    <property type="match status" value="1"/>
</dbReference>
<dbReference type="InterPro" id="IPR052798">
    <property type="entry name" value="Giardia_VSA"/>
</dbReference>
<evidence type="ECO:0000256" key="1">
    <source>
        <dbReference type="SAM" id="Phobius"/>
    </source>
</evidence>
<keyword evidence="4" id="KW-1185">Reference proteome</keyword>
<feature type="chain" id="PRO_5025049991" evidence="2">
    <location>
        <begin position="23"/>
        <end position="687"/>
    </location>
</feature>
<keyword evidence="1" id="KW-0472">Membrane</keyword>
<dbReference type="EMBL" id="AACB03000005">
    <property type="protein sequence ID" value="KAE8301316.1"/>
    <property type="molecule type" value="Genomic_DNA"/>
</dbReference>
<dbReference type="SMART" id="SM00261">
    <property type="entry name" value="FU"/>
    <property type="match status" value="6"/>
</dbReference>
<dbReference type="AlphaFoldDB" id="A0A644EY08"/>
<keyword evidence="2" id="KW-0732">Signal</keyword>
<evidence type="ECO:0000256" key="2">
    <source>
        <dbReference type="SAM" id="SignalP"/>
    </source>
</evidence>
<feature type="signal peptide" evidence="2">
    <location>
        <begin position="1"/>
        <end position="22"/>
    </location>
</feature>
<accession>A0A644EY08</accession>
<dbReference type="InterPro" id="IPR005127">
    <property type="entry name" value="Giardia_VSP"/>
</dbReference>
<sequence>MLLKITLTLAIALSACQEGTEATKCKTGKCIDIGGTQYCSECAVSTEAPVNGQCADASSNTAICKAHAGGKCTECDGDSFMYKGGCYETTNEPGQSMCKSTNNAGVCTAPNDSGKYFVPPDTDASHQSIVACGDTSGMRYQPDDSTDKAYNGVAGCETCTAPQQITDNTGTATATCTKCASNNIVKTDADETTCIAESECPTTKGFFVEDPGSGNQKKCTTCSPNCLSCTSAAEAACKSCTVETHFLGAEDGQVGKCVSCGDAATGSGDWKGVTGCAKCAKPEAAGAATCTECASDYLKTEAGATSCVERNRCTGGFFPNDDVDGKKQCVPCGDAAHKGIPNCRTCTESGGAVTCDACTEGNTPTTDKTACIPCSVDGCDSCNEENVCAKCATDKYLTSTGQCVDDCEALEGYYSDKSTNKCEKCSPACKMCTKTADQCSSCPAKKVLQYSSESNLDYGGSCVDECKAGMNGCAECGATIGEAKYCSKCSDAKQAPLNGNCTVSARAAASCKRVEEGACKECETGYFLLEGGCYQTTRQPGMQVCKTANGGSCQTCANELAASSGDCSTQTCHPSCKTCSAANDASKCKVCAAGYYKQSDENTAGKCDPCSQGNDKCTLCRYSTKFICLAKDSSDGDGTDTKPVDPPSSNKSGLSTGAIAGISVAAIVVVGGLVGFLCWWFICRGKA</sequence>
<keyword evidence="1" id="KW-0812">Transmembrane</keyword>
<comment type="caution">
    <text evidence="3">The sequence shown here is derived from an EMBL/GenBank/DDBJ whole genome shotgun (WGS) entry which is preliminary data.</text>
</comment>
<evidence type="ECO:0000313" key="3">
    <source>
        <dbReference type="EMBL" id="KAE8301316.1"/>
    </source>
</evidence>
<evidence type="ECO:0000313" key="4">
    <source>
        <dbReference type="Proteomes" id="UP000001548"/>
    </source>
</evidence>
<organism evidence="3 4">
    <name type="scientific">Giardia intestinalis (strain ATCC 50803 / WB clone C6)</name>
    <name type="common">Giardia lamblia</name>
    <dbReference type="NCBI Taxonomy" id="184922"/>
    <lineage>
        <taxon>Eukaryota</taxon>
        <taxon>Metamonada</taxon>
        <taxon>Diplomonadida</taxon>
        <taxon>Hexamitidae</taxon>
        <taxon>Giardiinae</taxon>
        <taxon>Giardia</taxon>
    </lineage>
</organism>
<protein>
    <submittedName>
        <fullName evidence="3">VSP</fullName>
    </submittedName>
</protein>
<gene>
    <name evidence="3" type="ORF">GL50803_0050379</name>
</gene>
<dbReference type="Proteomes" id="UP000001548">
    <property type="component" value="Unassembled WGS sequence"/>
</dbReference>
<dbReference type="InParanoid" id="A0A644EY08"/>
<dbReference type="InterPro" id="IPR006212">
    <property type="entry name" value="Furin_repeat"/>
</dbReference>
<dbReference type="PANTHER" id="PTHR23275">
    <property type="entry name" value="CABRIOLET.-RELATED"/>
    <property type="match status" value="1"/>
</dbReference>
<feature type="transmembrane region" description="Helical" evidence="1">
    <location>
        <begin position="658"/>
        <end position="682"/>
    </location>
</feature>
<dbReference type="SUPFAM" id="SSF57184">
    <property type="entry name" value="Growth factor receptor domain"/>
    <property type="match status" value="3"/>
</dbReference>